<feature type="region of interest" description="Disordered" evidence="2">
    <location>
        <begin position="1"/>
        <end position="22"/>
    </location>
</feature>
<feature type="region of interest" description="Disordered" evidence="2">
    <location>
        <begin position="477"/>
        <end position="496"/>
    </location>
</feature>
<keyword evidence="4" id="KW-1185">Reference proteome</keyword>
<feature type="coiled-coil region" evidence="1">
    <location>
        <begin position="808"/>
        <end position="870"/>
    </location>
</feature>
<comment type="caution">
    <text evidence="3">The sequence shown here is derived from an EMBL/GenBank/DDBJ whole genome shotgun (WGS) entry which is preliminary data.</text>
</comment>
<accession>A0A4Z2B157</accession>
<feature type="coiled-coil region" evidence="1">
    <location>
        <begin position="954"/>
        <end position="1212"/>
    </location>
</feature>
<feature type="coiled-coil region" evidence="1">
    <location>
        <begin position="341"/>
        <end position="414"/>
    </location>
</feature>
<feature type="coiled-coil region" evidence="1">
    <location>
        <begin position="599"/>
        <end position="633"/>
    </location>
</feature>
<evidence type="ECO:0000313" key="4">
    <source>
        <dbReference type="Proteomes" id="UP000516260"/>
    </source>
</evidence>
<feature type="coiled-coil region" evidence="1">
    <location>
        <begin position="1251"/>
        <end position="1393"/>
    </location>
</feature>
<feature type="region of interest" description="Disordered" evidence="2">
    <location>
        <begin position="296"/>
        <end position="315"/>
    </location>
</feature>
<reference evidence="3 4" key="1">
    <citation type="submission" date="2019-04" db="EMBL/GenBank/DDBJ databases">
        <title>The sequence and de novo assembly of Takifugu bimaculatus genome using PacBio and Hi-C technologies.</title>
        <authorList>
            <person name="Xu P."/>
            <person name="Liu B."/>
            <person name="Zhou Z."/>
        </authorList>
    </citation>
    <scope>NUCLEOTIDE SEQUENCE [LARGE SCALE GENOMIC DNA]</scope>
    <source>
        <strain evidence="3">TB-2018</strain>
        <tissue evidence="3">Muscle</tissue>
    </source>
</reference>
<evidence type="ECO:0000313" key="3">
    <source>
        <dbReference type="EMBL" id="TNM84610.1"/>
    </source>
</evidence>
<dbReference type="EMBL" id="SWLE01000022">
    <property type="protein sequence ID" value="TNM84610.1"/>
    <property type="molecule type" value="Genomic_DNA"/>
</dbReference>
<feature type="coiled-coil region" evidence="1">
    <location>
        <begin position="174"/>
        <end position="219"/>
    </location>
</feature>
<evidence type="ECO:0000256" key="2">
    <source>
        <dbReference type="SAM" id="MobiDB-lite"/>
    </source>
</evidence>
<feature type="coiled-coil region" evidence="1">
    <location>
        <begin position="714"/>
        <end position="748"/>
    </location>
</feature>
<gene>
    <name evidence="3" type="ORF">fugu_008788</name>
</gene>
<sequence length="1395" mass="165564">MAVREPRWRMENTQHSENMKSRKEILQKQRQLENQVVEEVEQLWEETQRARNEAATLKKLTKQQQDVIDVLMAEKHERGALIEELRLQLENVMDKLKKHKADASREANQLQNIQAAIYHEREALERQYLEIKTAQDKLLQYVRTHSQNFQGLEEPVEANKQRKELIERVTAESLLNLVKKNEKIMLEANQAREQMEKTMSDLKQELERNKEDVMQQRSLIKHLKHSMNVSINKMKQRWTEIRDVQDVPAATLESRIIETEGKTKFLNANIRLFTILEEKKRLWEVLESTVGMSSGAEAGGEIEQDTGNVFGQDSMETNNEDEVRTGMKRVILEVEGIREMLRRVREDSDQSKRETAEEKNQIKWMNVRAKKQRRVLDQRLERNIQERDDLELREMRIQRQKEEVEKKLQDTANAFVRMAEVKATMQKAAAEILQSGEELLRAQTLMKESSNQANKLMDKLVFMKMQIIKWISTKKPLSMKTPSQGQDTGSKDDSFTGYTLGIQMDRDDAEDKMRKEDVSLQILIQNYQQPEICGEGHSVHSQRRSDSVAVEIKEQQNVLLQMQTEGHEETVEDEQTELETNIKDIIRAETEIFSLKEVEGNLREEVANAMETMDKINQEIKRIISEINELQSHGPEIKTELENYISKNEIMEQRVIGHFEKTEYEESANRSTDVFEHKTHEYEEQMQEDEAALRPDVTTEVDITSRIKDSREDLTTQAEEVSDLSTRIQRLKEEIHKTKEIIGFMEINTKNQPQLYKTTKEHRHKNSEADDLIQDMKEFQELLKIVQTTMRVNEIHLKDEMSSIKAMKFAAKKQKRELEQRLEEILREKDELNIFKLKMQSQTEMRLNKLKNLQSSMKKITARNDKNSEKLEVVMKETNIKIQSLDDMNRMIKGTKQGLENICISIMKEKAVLEKTVREIRQQRGRQSVTENVKRDNGGLGKAVADSDLQNFTKMEKEKGIEELENEVLRLRSDNKDLTDYIKQMMDMSVRTNTEHEQLKHEKENIEMLQKNIQVELQKLTQAKKQSEAKIQEMNDLSQNINDQKSELDESMQMYKRQLRELELLKVELEAQKKENIRTFKNCQRKKEEGITIWNELQKEREIMKREMRKKSKELDRRLEKTMRERDELELLKVKLQQQKRELEDDKQSIKLKTSLITKMEQQHMKGTQDLKNMKENVIQVFEKLKTEAEILEDVKSRLVKQTEEMKILKLESKIARDKLVRIKYKLTMGLKNKILQANSEKEQMKMWDDTQNQRKEVETSQKQIKKEKMEVKISRSDLKIEKRQYHWGLKRSINKEKELKTRLKNKKEEKVRLNREKQKLKKELDQRLERIHIERDELEIMKLQLQREKRNLIDVGITREIEKERKYLKRENEKLNDNKLKLEMTNNNIQIQSD</sequence>
<feature type="compositionally biased region" description="Polar residues" evidence="2">
    <location>
        <begin position="305"/>
        <end position="315"/>
    </location>
</feature>
<dbReference type="Proteomes" id="UP000516260">
    <property type="component" value="Chromosome 9"/>
</dbReference>
<evidence type="ECO:0000256" key="1">
    <source>
        <dbReference type="SAM" id="Coils"/>
    </source>
</evidence>
<organism evidence="3 4">
    <name type="scientific">Takifugu bimaculatus</name>
    <dbReference type="NCBI Taxonomy" id="433685"/>
    <lineage>
        <taxon>Eukaryota</taxon>
        <taxon>Metazoa</taxon>
        <taxon>Chordata</taxon>
        <taxon>Craniata</taxon>
        <taxon>Vertebrata</taxon>
        <taxon>Euteleostomi</taxon>
        <taxon>Actinopterygii</taxon>
        <taxon>Neopterygii</taxon>
        <taxon>Teleostei</taxon>
        <taxon>Neoteleostei</taxon>
        <taxon>Acanthomorphata</taxon>
        <taxon>Eupercaria</taxon>
        <taxon>Tetraodontiformes</taxon>
        <taxon>Tetradontoidea</taxon>
        <taxon>Tetraodontidae</taxon>
        <taxon>Takifugu</taxon>
    </lineage>
</organism>
<protein>
    <submittedName>
        <fullName evidence="3">Uncharacterized protein</fullName>
    </submittedName>
</protein>
<feature type="non-terminal residue" evidence="3">
    <location>
        <position position="1"/>
    </location>
</feature>
<feature type="coiled-coil region" evidence="1">
    <location>
        <begin position="82"/>
        <end position="116"/>
    </location>
</feature>
<proteinExistence type="predicted"/>
<name>A0A4Z2B157_9TELE</name>
<keyword evidence="1" id="KW-0175">Coiled coil</keyword>